<dbReference type="AlphaFoldDB" id="A0A930UWL2"/>
<gene>
    <name evidence="2" type="ORF">INT80_09170</name>
</gene>
<organism evidence="2">
    <name type="scientific">Gallibacterium anatis</name>
    <dbReference type="NCBI Taxonomy" id="750"/>
    <lineage>
        <taxon>Bacteria</taxon>
        <taxon>Pseudomonadati</taxon>
        <taxon>Pseudomonadota</taxon>
        <taxon>Gammaproteobacteria</taxon>
        <taxon>Pasteurellales</taxon>
        <taxon>Pasteurellaceae</taxon>
        <taxon>Gallibacterium</taxon>
    </lineage>
</organism>
<comment type="caution">
    <text evidence="2">The sequence shown here is derived from an EMBL/GenBank/DDBJ whole genome shotgun (WGS) entry which is preliminary data.</text>
</comment>
<accession>A0A930UWL2</accession>
<sequence length="147" mass="15508">MWRQDGLTGVINGVTPSDGEGSDRVVDVDMAGGNDTINAMMVMGNTAIYTDSKNDLEGAKSGDDLITLRRGVWGWGKPAGGMDAPAMGMAGDGDQVFLPVPAMINLSFPGSFLMIKNTLGQEELKVRQLIIGVICHTAIHAQMSPSL</sequence>
<evidence type="ECO:0000313" key="2">
    <source>
        <dbReference type="EMBL" id="MBF4102735.1"/>
    </source>
</evidence>
<reference evidence="2" key="1">
    <citation type="submission" date="2020-11" db="EMBL/GenBank/DDBJ databases">
        <title>Gallibacterium anatis 1637, full genome, WGS.</title>
        <authorList>
            <person name="Laishevtcev A.I."/>
            <person name="Yakimova E.A."/>
            <person name="Petkovich D."/>
            <person name="Stepanova T.V."/>
            <person name="Kalendr R.S."/>
            <person name="Rubalsky E.O."/>
            <person name="Zulkarneev E.R."/>
            <person name="Aleshkin A.V."/>
        </authorList>
    </citation>
    <scope>NUCLEOTIDE SEQUENCE</scope>
    <source>
        <strain evidence="2">1637</strain>
    </source>
</reference>
<dbReference type="EMBL" id="JADION010000025">
    <property type="protein sequence ID" value="MBF4102735.1"/>
    <property type="molecule type" value="Genomic_DNA"/>
</dbReference>
<protein>
    <submittedName>
        <fullName evidence="2">Uncharacterized protein</fullName>
    </submittedName>
</protein>
<proteinExistence type="predicted"/>
<feature type="region of interest" description="Disordered" evidence="1">
    <location>
        <begin position="1"/>
        <end position="22"/>
    </location>
</feature>
<name>A0A930UWL2_9PAST</name>
<evidence type="ECO:0000256" key="1">
    <source>
        <dbReference type="SAM" id="MobiDB-lite"/>
    </source>
</evidence>